<dbReference type="EMBL" id="DSDK01000041">
    <property type="protein sequence ID" value="HDR50133.1"/>
    <property type="molecule type" value="Genomic_DNA"/>
</dbReference>
<dbReference type="CDD" id="cd06592">
    <property type="entry name" value="GH31_NET37"/>
    <property type="match status" value="1"/>
</dbReference>
<dbReference type="InterPro" id="IPR017853">
    <property type="entry name" value="GH"/>
</dbReference>
<dbReference type="PANTHER" id="PTHR43053">
    <property type="entry name" value="GLYCOSIDASE FAMILY 31"/>
    <property type="match status" value="1"/>
</dbReference>
<organism evidence="6">
    <name type="scientific">Mariniphaga anaerophila</name>
    <dbReference type="NCBI Taxonomy" id="1484053"/>
    <lineage>
        <taxon>Bacteria</taxon>
        <taxon>Pseudomonadati</taxon>
        <taxon>Bacteroidota</taxon>
        <taxon>Bacteroidia</taxon>
        <taxon>Marinilabiliales</taxon>
        <taxon>Prolixibacteraceae</taxon>
        <taxon>Mariniphaga</taxon>
    </lineage>
</organism>
<reference evidence="6" key="1">
    <citation type="journal article" date="2020" name="mSystems">
        <title>Genome- and Community-Level Interaction Insights into Carbon Utilization and Element Cycling Functions of Hydrothermarchaeota in Hydrothermal Sediment.</title>
        <authorList>
            <person name="Zhou Z."/>
            <person name="Liu Y."/>
            <person name="Xu W."/>
            <person name="Pan J."/>
            <person name="Luo Z.H."/>
            <person name="Li M."/>
        </authorList>
    </citation>
    <scope>NUCLEOTIDE SEQUENCE [LARGE SCALE GENOMIC DNA]</scope>
    <source>
        <strain evidence="6">SpSt-1217</strain>
    </source>
</reference>
<dbReference type="GO" id="GO:0004553">
    <property type="term" value="F:hydrolase activity, hydrolyzing O-glycosyl compounds"/>
    <property type="evidence" value="ECO:0007669"/>
    <property type="project" value="InterPro"/>
</dbReference>
<dbReference type="InterPro" id="IPR000322">
    <property type="entry name" value="Glyco_hydro_31_TIM"/>
</dbReference>
<dbReference type="GO" id="GO:0005975">
    <property type="term" value="P:carbohydrate metabolic process"/>
    <property type="evidence" value="ECO:0007669"/>
    <property type="project" value="InterPro"/>
</dbReference>
<accession>A0A831LMD3</accession>
<evidence type="ECO:0000256" key="4">
    <source>
        <dbReference type="RuleBase" id="RU361185"/>
    </source>
</evidence>
<dbReference type="Proteomes" id="UP000886047">
    <property type="component" value="Unassembled WGS sequence"/>
</dbReference>
<gene>
    <name evidence="6" type="ORF">ENN90_00730</name>
</gene>
<evidence type="ECO:0000313" key="6">
    <source>
        <dbReference type="EMBL" id="HDR50133.1"/>
    </source>
</evidence>
<dbReference type="InterPro" id="IPR050985">
    <property type="entry name" value="Alpha-glycosidase_related"/>
</dbReference>
<dbReference type="SUPFAM" id="SSF51445">
    <property type="entry name" value="(Trans)glycosidases"/>
    <property type="match status" value="1"/>
</dbReference>
<keyword evidence="3 4" id="KW-0326">Glycosidase</keyword>
<evidence type="ECO:0000256" key="1">
    <source>
        <dbReference type="ARBA" id="ARBA00007806"/>
    </source>
</evidence>
<dbReference type="AlphaFoldDB" id="A0A831LMD3"/>
<protein>
    <recommendedName>
        <fullName evidence="5">Glycoside hydrolase family 31 TIM barrel domain-containing protein</fullName>
    </recommendedName>
</protein>
<dbReference type="PANTHER" id="PTHR43053:SF4">
    <property type="entry name" value="MYOGENESIS-REGULATING GLYCOSIDASE"/>
    <property type="match status" value="1"/>
</dbReference>
<evidence type="ECO:0000259" key="5">
    <source>
        <dbReference type="Pfam" id="PF01055"/>
    </source>
</evidence>
<keyword evidence="2 4" id="KW-0378">Hydrolase</keyword>
<evidence type="ECO:0000256" key="3">
    <source>
        <dbReference type="ARBA" id="ARBA00023295"/>
    </source>
</evidence>
<evidence type="ECO:0000256" key="2">
    <source>
        <dbReference type="ARBA" id="ARBA00022801"/>
    </source>
</evidence>
<comment type="caution">
    <text evidence="6">The sequence shown here is derived from an EMBL/GenBank/DDBJ whole genome shotgun (WGS) entry which is preliminary data.</text>
</comment>
<name>A0A831LMD3_9BACT</name>
<dbReference type="Gene3D" id="3.20.20.80">
    <property type="entry name" value="Glycosidases"/>
    <property type="match status" value="1"/>
</dbReference>
<dbReference type="Pfam" id="PF01055">
    <property type="entry name" value="Glyco_hydro_31_2nd"/>
    <property type="match status" value="1"/>
</dbReference>
<sequence length="359" mass="41759">MIYLLKKLTEMKINLTIALVFFLFLCNTQAQERIQLLPGEKIWSGTITDGHKMPFELGYEFNFYGNNQGNQIQPLLLSNKGLYVWSEEPFKFKIETEQVTISENRGEIKWGRNGNSLREARDFASNNFFPPSGKMPDDLLFAAPQYNTWIELTYNQNQEDILKYAHSIIDNGFPPGVFMIDDTWQEDYGKWVFHPGRFPYPKKMMDELHQLGFKVMLWVCPFVSADQAIIVREIMEGKGFLLQKENDNMNWETARHPKMIPWWNGYSAVLDLTNQQAVNWFNKQLNWLVEEYGVDGFKLDAGDTDFYPPDGLSKTEATPNEQCRLFAEIGLNFPLNEYRACCSNGVFKKGYFTRRKMAG</sequence>
<proteinExistence type="inferred from homology"/>
<feature type="domain" description="Glycoside hydrolase family 31 TIM barrel" evidence="5">
    <location>
        <begin position="154"/>
        <end position="315"/>
    </location>
</feature>
<comment type="similarity">
    <text evidence="1 4">Belongs to the glycosyl hydrolase 31 family.</text>
</comment>